<organism evidence="3 4">
    <name type="scientific">Aquimarina amphilecti</name>
    <dbReference type="NCBI Taxonomy" id="1038014"/>
    <lineage>
        <taxon>Bacteria</taxon>
        <taxon>Pseudomonadati</taxon>
        <taxon>Bacteroidota</taxon>
        <taxon>Flavobacteriia</taxon>
        <taxon>Flavobacteriales</taxon>
        <taxon>Flavobacteriaceae</taxon>
        <taxon>Aquimarina</taxon>
    </lineage>
</organism>
<dbReference type="InterPro" id="IPR013538">
    <property type="entry name" value="ASHA1/2-like_C"/>
</dbReference>
<dbReference type="Proteomes" id="UP000198521">
    <property type="component" value="Unassembled WGS sequence"/>
</dbReference>
<evidence type="ECO:0000256" key="1">
    <source>
        <dbReference type="ARBA" id="ARBA00006817"/>
    </source>
</evidence>
<proteinExistence type="inferred from homology"/>
<dbReference type="Pfam" id="PF08327">
    <property type="entry name" value="AHSA1"/>
    <property type="match status" value="1"/>
</dbReference>
<dbReference type="STRING" id="1038014.SAMN04487910_0708"/>
<comment type="similarity">
    <text evidence="1">Belongs to the AHA1 family.</text>
</comment>
<dbReference type="AlphaFoldDB" id="A0A1H7HPV9"/>
<dbReference type="RefSeq" id="WP_091405652.1">
    <property type="nucleotide sequence ID" value="NZ_FOAB01000001.1"/>
</dbReference>
<dbReference type="EMBL" id="FOAB01000001">
    <property type="protein sequence ID" value="SEK51687.1"/>
    <property type="molecule type" value="Genomic_DNA"/>
</dbReference>
<evidence type="ECO:0000313" key="3">
    <source>
        <dbReference type="EMBL" id="SEK51687.1"/>
    </source>
</evidence>
<protein>
    <submittedName>
        <fullName evidence="3">Uncharacterized conserved protein YndB, AHSA1/START domain</fullName>
    </submittedName>
</protein>
<gene>
    <name evidence="3" type="ORF">SAMN04487910_0708</name>
</gene>
<dbReference type="CDD" id="cd07814">
    <property type="entry name" value="SRPBCC_CalC_Aha1-like"/>
    <property type="match status" value="1"/>
</dbReference>
<sequence length="142" mass="16003">MKDLITKEQVFSHPIDTIWNAISTAEEISNWFLPADFKAEVGYNYTFNSPDKENCKPIVGIIKQATPYTLIYSWKIAGTDVETTVKWTLEKIENGTKLLLEHSGISNYTGETIIEMFNSFDGGWDNCIKGLSEYLTTATYAG</sequence>
<reference evidence="3 4" key="1">
    <citation type="submission" date="2016-10" db="EMBL/GenBank/DDBJ databases">
        <authorList>
            <person name="de Groot N.N."/>
        </authorList>
    </citation>
    <scope>NUCLEOTIDE SEQUENCE [LARGE SCALE GENOMIC DNA]</scope>
    <source>
        <strain evidence="3 4">DSM 25232</strain>
    </source>
</reference>
<dbReference type="SUPFAM" id="SSF55961">
    <property type="entry name" value="Bet v1-like"/>
    <property type="match status" value="1"/>
</dbReference>
<dbReference type="Gene3D" id="3.30.530.20">
    <property type="match status" value="1"/>
</dbReference>
<feature type="domain" description="Activator of Hsp90 ATPase homologue 1/2-like C-terminal" evidence="2">
    <location>
        <begin position="13"/>
        <end position="135"/>
    </location>
</feature>
<accession>A0A1H7HPV9</accession>
<dbReference type="OrthoDB" id="2355173at2"/>
<dbReference type="InterPro" id="IPR023393">
    <property type="entry name" value="START-like_dom_sf"/>
</dbReference>
<evidence type="ECO:0000313" key="4">
    <source>
        <dbReference type="Proteomes" id="UP000198521"/>
    </source>
</evidence>
<name>A0A1H7HPV9_AQUAM</name>
<evidence type="ECO:0000259" key="2">
    <source>
        <dbReference type="Pfam" id="PF08327"/>
    </source>
</evidence>
<keyword evidence="4" id="KW-1185">Reference proteome</keyword>